<organism evidence="6 7">
    <name type="scientific">Candidatus Nomurabacteria bacterium GW2011_GWC2_42_20</name>
    <dbReference type="NCBI Taxonomy" id="1618756"/>
    <lineage>
        <taxon>Bacteria</taxon>
        <taxon>Candidatus Nomuraibacteriota</taxon>
    </lineage>
</organism>
<evidence type="ECO:0000313" key="6">
    <source>
        <dbReference type="EMBL" id="KKS48341.1"/>
    </source>
</evidence>
<comment type="caution">
    <text evidence="6">The sequence shown here is derived from an EMBL/GenBank/DDBJ whole genome shotgun (WGS) entry which is preliminary data.</text>
</comment>
<evidence type="ECO:0000256" key="2">
    <source>
        <dbReference type="ARBA" id="ARBA00022692"/>
    </source>
</evidence>
<feature type="transmembrane region" description="Helical" evidence="5">
    <location>
        <begin position="115"/>
        <end position="140"/>
    </location>
</feature>
<feature type="transmembrane region" description="Helical" evidence="5">
    <location>
        <begin position="84"/>
        <end position="103"/>
    </location>
</feature>
<dbReference type="AlphaFoldDB" id="A0A0G1BQ32"/>
<dbReference type="InterPro" id="IPR032808">
    <property type="entry name" value="DoxX"/>
</dbReference>
<evidence type="ECO:0000256" key="3">
    <source>
        <dbReference type="ARBA" id="ARBA00022989"/>
    </source>
</evidence>
<evidence type="ECO:0000256" key="4">
    <source>
        <dbReference type="ARBA" id="ARBA00023136"/>
    </source>
</evidence>
<dbReference type="STRING" id="1618756.UV12_C0001G0036"/>
<accession>A0A0G1BQ32</accession>
<sequence>MDTKVKISAVALRLLLGWFMFFDGLGILLNPNFTATGFLTNAKTFQGFYSWFALPMNIWWVDFITPLAIILIGVSLLVGVGVRLASWAGAFLMIIYYFPHYYFPIVTYGYIVEEHIIYAAVFVLIALWTPAQEFGFSGVLKRSFLGRVSFLRSIL</sequence>
<dbReference type="GO" id="GO:0016020">
    <property type="term" value="C:membrane"/>
    <property type="evidence" value="ECO:0007669"/>
    <property type="project" value="UniProtKB-SubCell"/>
</dbReference>
<keyword evidence="3 5" id="KW-1133">Transmembrane helix</keyword>
<dbReference type="Proteomes" id="UP000034704">
    <property type="component" value="Unassembled WGS sequence"/>
</dbReference>
<dbReference type="Pfam" id="PF07681">
    <property type="entry name" value="DoxX"/>
    <property type="match status" value="1"/>
</dbReference>
<evidence type="ECO:0000256" key="5">
    <source>
        <dbReference type="SAM" id="Phobius"/>
    </source>
</evidence>
<evidence type="ECO:0008006" key="8">
    <source>
        <dbReference type="Google" id="ProtNLM"/>
    </source>
</evidence>
<dbReference type="EMBL" id="LCDG01000001">
    <property type="protein sequence ID" value="KKS48341.1"/>
    <property type="molecule type" value="Genomic_DNA"/>
</dbReference>
<feature type="transmembrane region" description="Helical" evidence="5">
    <location>
        <begin position="12"/>
        <end position="29"/>
    </location>
</feature>
<evidence type="ECO:0000256" key="1">
    <source>
        <dbReference type="ARBA" id="ARBA00004141"/>
    </source>
</evidence>
<name>A0A0G1BQ32_9BACT</name>
<proteinExistence type="predicted"/>
<keyword evidence="2 5" id="KW-0812">Transmembrane</keyword>
<comment type="subcellular location">
    <subcellularLocation>
        <location evidence="1">Membrane</location>
        <topology evidence="1">Multi-pass membrane protein</topology>
    </subcellularLocation>
</comment>
<feature type="transmembrane region" description="Helical" evidence="5">
    <location>
        <begin position="58"/>
        <end position="77"/>
    </location>
</feature>
<protein>
    <recommendedName>
        <fullName evidence="8">DoxX family protein</fullName>
    </recommendedName>
</protein>
<gene>
    <name evidence="6" type="ORF">UV12_C0001G0036</name>
</gene>
<reference evidence="6 7" key="1">
    <citation type="journal article" date="2015" name="Nature">
        <title>rRNA introns, odd ribosomes, and small enigmatic genomes across a large radiation of phyla.</title>
        <authorList>
            <person name="Brown C.T."/>
            <person name="Hug L.A."/>
            <person name="Thomas B.C."/>
            <person name="Sharon I."/>
            <person name="Castelle C.J."/>
            <person name="Singh A."/>
            <person name="Wilkins M.J."/>
            <person name="Williams K.H."/>
            <person name="Banfield J.F."/>
        </authorList>
    </citation>
    <scope>NUCLEOTIDE SEQUENCE [LARGE SCALE GENOMIC DNA]</scope>
</reference>
<evidence type="ECO:0000313" key="7">
    <source>
        <dbReference type="Proteomes" id="UP000034704"/>
    </source>
</evidence>
<keyword evidence="4 5" id="KW-0472">Membrane</keyword>